<keyword evidence="3 7" id="KW-0813">Transport</keyword>
<dbReference type="RefSeq" id="WP_345685741.1">
    <property type="nucleotide sequence ID" value="NZ_BAABRO010000012.1"/>
</dbReference>
<keyword evidence="10" id="KW-1185">Reference proteome</keyword>
<evidence type="ECO:0000256" key="8">
    <source>
        <dbReference type="SAM" id="Phobius"/>
    </source>
</evidence>
<dbReference type="SUPFAM" id="SSF81338">
    <property type="entry name" value="Aquaporin-like"/>
    <property type="match status" value="1"/>
</dbReference>
<evidence type="ECO:0000256" key="1">
    <source>
        <dbReference type="ARBA" id="ARBA00004141"/>
    </source>
</evidence>
<proteinExistence type="inferred from homology"/>
<comment type="similarity">
    <text evidence="2 7">Belongs to the MIP/aquaporin (TC 1.A.8) family.</text>
</comment>
<reference evidence="9 10" key="1">
    <citation type="submission" date="2024-02" db="EMBL/GenBank/DDBJ databases">
        <title>Rhodopirellula caenicola NBRC 110016.</title>
        <authorList>
            <person name="Ichikawa N."/>
            <person name="Katano-Makiyama Y."/>
            <person name="Hidaka K."/>
        </authorList>
    </citation>
    <scope>NUCLEOTIDE SEQUENCE [LARGE SCALE GENOMIC DNA]</scope>
    <source>
        <strain evidence="9 10">NBRC 110016</strain>
    </source>
</reference>
<gene>
    <name evidence="9" type="primary">glpF</name>
    <name evidence="9" type="ORF">Rcae01_04465</name>
</gene>
<dbReference type="EMBL" id="BAABRO010000012">
    <property type="protein sequence ID" value="GAA5508996.1"/>
    <property type="molecule type" value="Genomic_DNA"/>
</dbReference>
<dbReference type="InterPro" id="IPR050363">
    <property type="entry name" value="MIP/Aquaporin"/>
</dbReference>
<dbReference type="PANTHER" id="PTHR43829:SF9">
    <property type="entry name" value="AQUAPORIN-9"/>
    <property type="match status" value="1"/>
</dbReference>
<evidence type="ECO:0000256" key="6">
    <source>
        <dbReference type="ARBA" id="ARBA00023136"/>
    </source>
</evidence>
<feature type="transmembrane region" description="Helical" evidence="8">
    <location>
        <begin position="190"/>
        <end position="212"/>
    </location>
</feature>
<keyword evidence="6 8" id="KW-0472">Membrane</keyword>
<dbReference type="PRINTS" id="PR00783">
    <property type="entry name" value="MINTRINSICP"/>
</dbReference>
<feature type="transmembrane region" description="Helical" evidence="8">
    <location>
        <begin position="239"/>
        <end position="261"/>
    </location>
</feature>
<comment type="subcellular location">
    <subcellularLocation>
        <location evidence="1">Membrane</location>
        <topology evidence="1">Multi-pass membrane protein</topology>
    </subcellularLocation>
</comment>
<evidence type="ECO:0000256" key="2">
    <source>
        <dbReference type="ARBA" id="ARBA00006175"/>
    </source>
</evidence>
<evidence type="ECO:0000256" key="7">
    <source>
        <dbReference type="RuleBase" id="RU000477"/>
    </source>
</evidence>
<feature type="transmembrane region" description="Helical" evidence="8">
    <location>
        <begin position="148"/>
        <end position="170"/>
    </location>
</feature>
<sequence>MPTPIPTENSKPKFMSPFVAEFIGTMMLILFGNGVVANVVLARTKGNDSGWIVIAAGWGIAVFIGAFCANDFSGAHLNPAVTVAMLIAGKLSLHLAVPYFAAQLLGAIAGATLVYLFYRQHFKATEDADGKLACFCTAPNIRDLPQAFFCEMVGTFALILPIFLMITPSLMQGDTPADTDPVLGLGTLGFLPVGMLVFGIGLSLGGTTGYAINPARDLGPRLVHALLPIAGKRDSDWGYAWIPVVGPIAGASLAAMVYLMIA</sequence>
<feature type="transmembrane region" description="Helical" evidence="8">
    <location>
        <begin position="18"/>
        <end position="37"/>
    </location>
</feature>
<accession>A0ABP9VV45</accession>
<dbReference type="InterPro" id="IPR023271">
    <property type="entry name" value="Aquaporin-like"/>
</dbReference>
<dbReference type="InterPro" id="IPR022357">
    <property type="entry name" value="MIP_CS"/>
</dbReference>
<dbReference type="CDD" id="cd00333">
    <property type="entry name" value="MIP"/>
    <property type="match status" value="1"/>
</dbReference>
<feature type="transmembrane region" description="Helical" evidence="8">
    <location>
        <begin position="99"/>
        <end position="118"/>
    </location>
</feature>
<dbReference type="PROSITE" id="PS00221">
    <property type="entry name" value="MIP"/>
    <property type="match status" value="1"/>
</dbReference>
<dbReference type="Gene3D" id="1.20.1080.10">
    <property type="entry name" value="Glycerol uptake facilitator protein"/>
    <property type="match status" value="1"/>
</dbReference>
<evidence type="ECO:0000256" key="3">
    <source>
        <dbReference type="ARBA" id="ARBA00022448"/>
    </source>
</evidence>
<keyword evidence="4 7" id="KW-0812">Transmembrane</keyword>
<evidence type="ECO:0000256" key="5">
    <source>
        <dbReference type="ARBA" id="ARBA00022989"/>
    </source>
</evidence>
<organism evidence="9 10">
    <name type="scientific">Novipirellula caenicola</name>
    <dbReference type="NCBI Taxonomy" id="1536901"/>
    <lineage>
        <taxon>Bacteria</taxon>
        <taxon>Pseudomonadati</taxon>
        <taxon>Planctomycetota</taxon>
        <taxon>Planctomycetia</taxon>
        <taxon>Pirellulales</taxon>
        <taxon>Pirellulaceae</taxon>
        <taxon>Novipirellula</taxon>
    </lineage>
</organism>
<evidence type="ECO:0000313" key="9">
    <source>
        <dbReference type="EMBL" id="GAA5508996.1"/>
    </source>
</evidence>
<dbReference type="NCBIfam" id="TIGR00861">
    <property type="entry name" value="MIP"/>
    <property type="match status" value="1"/>
</dbReference>
<evidence type="ECO:0000256" key="4">
    <source>
        <dbReference type="ARBA" id="ARBA00022692"/>
    </source>
</evidence>
<dbReference type="PANTHER" id="PTHR43829">
    <property type="entry name" value="AQUAPORIN OR AQUAGLYCEROPORIN RELATED"/>
    <property type="match status" value="1"/>
</dbReference>
<name>A0ABP9VV45_9BACT</name>
<dbReference type="Pfam" id="PF00230">
    <property type="entry name" value="MIP"/>
    <property type="match status" value="1"/>
</dbReference>
<dbReference type="InterPro" id="IPR000425">
    <property type="entry name" value="MIP"/>
</dbReference>
<keyword evidence="5 8" id="KW-1133">Transmembrane helix</keyword>
<protein>
    <submittedName>
        <fullName evidence="9">Glycerol uptake facilitator protein</fullName>
    </submittedName>
</protein>
<evidence type="ECO:0000313" key="10">
    <source>
        <dbReference type="Proteomes" id="UP001416858"/>
    </source>
</evidence>
<comment type="caution">
    <text evidence="9">The sequence shown here is derived from an EMBL/GenBank/DDBJ whole genome shotgun (WGS) entry which is preliminary data.</text>
</comment>
<feature type="transmembrane region" description="Helical" evidence="8">
    <location>
        <begin position="49"/>
        <end position="69"/>
    </location>
</feature>
<dbReference type="Proteomes" id="UP001416858">
    <property type="component" value="Unassembled WGS sequence"/>
</dbReference>